<keyword evidence="2" id="KW-1185">Reference proteome</keyword>
<comment type="caution">
    <text evidence="1">The sequence shown here is derived from an EMBL/GenBank/DDBJ whole genome shotgun (WGS) entry which is preliminary data.</text>
</comment>
<dbReference type="EMBL" id="JADOTY010000001">
    <property type="protein sequence ID" value="MBG6106095.1"/>
    <property type="molecule type" value="Genomic_DNA"/>
</dbReference>
<protein>
    <submittedName>
        <fullName evidence="1">Uncharacterized protein</fullName>
    </submittedName>
</protein>
<evidence type="ECO:0000313" key="2">
    <source>
        <dbReference type="Proteomes" id="UP000631791"/>
    </source>
</evidence>
<evidence type="ECO:0000313" key="1">
    <source>
        <dbReference type="EMBL" id="MBG6106095.1"/>
    </source>
</evidence>
<dbReference type="RefSeq" id="WP_196924301.1">
    <property type="nucleotide sequence ID" value="NZ_JADOTY010000001.1"/>
</dbReference>
<accession>A0ABS0KC01</accession>
<name>A0ABS0KC01_9ACTN</name>
<sequence length="225" mass="25132">MTVYDTAAKLPPIDVVRDRSRALAMLDTIIGAVYYDYSPRRGESEVASMRTGSGEEYDIAFTTDGAFIRGVYHDSPMHNYTGGQLWPCLLEGLPEQFAPLVHEPTFCHEDGTLDATFVLWRRSADDRWRAGEGIDLSPADDEETDPDGAWLLDILCDGAVEEYLEYAWSVYDLELDKTVVEQILTLQPLTEEIVRALNPQKRLADLRERAAELAYPIANVGSGSP</sequence>
<proteinExistence type="predicted"/>
<reference evidence="1 2" key="1">
    <citation type="submission" date="2020-11" db="EMBL/GenBank/DDBJ databases">
        <title>Sequencing the genomes of 1000 actinobacteria strains.</title>
        <authorList>
            <person name="Klenk H.-P."/>
        </authorList>
    </citation>
    <scope>NUCLEOTIDE SEQUENCE [LARGE SCALE GENOMIC DNA]</scope>
    <source>
        <strain evidence="1 2">DSM 101695</strain>
    </source>
</reference>
<dbReference type="Proteomes" id="UP000631791">
    <property type="component" value="Unassembled WGS sequence"/>
</dbReference>
<gene>
    <name evidence="1" type="ORF">IW249_006509</name>
</gene>
<organism evidence="1 2">
    <name type="scientific">Micromonospora vinacea</name>
    <dbReference type="NCBI Taxonomy" id="709878"/>
    <lineage>
        <taxon>Bacteria</taxon>
        <taxon>Bacillati</taxon>
        <taxon>Actinomycetota</taxon>
        <taxon>Actinomycetes</taxon>
        <taxon>Micromonosporales</taxon>
        <taxon>Micromonosporaceae</taxon>
        <taxon>Micromonospora</taxon>
    </lineage>
</organism>